<dbReference type="STRING" id="58114.SAMN05216270_11399"/>
<accession>A0A1G7AER6</accession>
<evidence type="ECO:0000256" key="7">
    <source>
        <dbReference type="ARBA" id="ARBA00023209"/>
    </source>
</evidence>
<evidence type="ECO:0000256" key="6">
    <source>
        <dbReference type="ARBA" id="ARBA00022840"/>
    </source>
</evidence>
<evidence type="ECO:0000256" key="5">
    <source>
        <dbReference type="ARBA" id="ARBA00022777"/>
    </source>
</evidence>
<name>A0A1G7AER6_9ACTN</name>
<keyword evidence="7" id="KW-0443">Lipid metabolism</keyword>
<evidence type="ECO:0000256" key="8">
    <source>
        <dbReference type="ARBA" id="ARBA00023264"/>
    </source>
</evidence>
<dbReference type="Proteomes" id="UP000198949">
    <property type="component" value="Unassembled WGS sequence"/>
</dbReference>
<dbReference type="Gene3D" id="3.40.50.10330">
    <property type="entry name" value="Probable inorganic polyphosphate/atp-NAD kinase, domain 1"/>
    <property type="match status" value="1"/>
</dbReference>
<dbReference type="GO" id="GO:0008654">
    <property type="term" value="P:phospholipid biosynthetic process"/>
    <property type="evidence" value="ECO:0007669"/>
    <property type="project" value="UniProtKB-KW"/>
</dbReference>
<dbReference type="Pfam" id="PF19279">
    <property type="entry name" value="YegS_C"/>
    <property type="match status" value="1"/>
</dbReference>
<dbReference type="Pfam" id="PF00781">
    <property type="entry name" value="DAGK_cat"/>
    <property type="match status" value="1"/>
</dbReference>
<evidence type="ECO:0000313" key="10">
    <source>
        <dbReference type="EMBL" id="SDE13260.1"/>
    </source>
</evidence>
<dbReference type="Gene3D" id="2.60.200.40">
    <property type="match status" value="1"/>
</dbReference>
<keyword evidence="3" id="KW-0808">Transferase</keyword>
<dbReference type="PANTHER" id="PTHR12358:SF54">
    <property type="entry name" value="SPHINGOSINE KINASE RELATED PROTEIN"/>
    <property type="match status" value="1"/>
</dbReference>
<feature type="domain" description="DAGKc" evidence="9">
    <location>
        <begin position="8"/>
        <end position="137"/>
    </location>
</feature>
<keyword evidence="7" id="KW-0444">Lipid biosynthesis</keyword>
<keyword evidence="6" id="KW-0067">ATP-binding</keyword>
<dbReference type="GO" id="GO:0016301">
    <property type="term" value="F:kinase activity"/>
    <property type="evidence" value="ECO:0007669"/>
    <property type="project" value="UniProtKB-KW"/>
</dbReference>
<reference evidence="11" key="1">
    <citation type="submission" date="2016-10" db="EMBL/GenBank/DDBJ databases">
        <authorList>
            <person name="Varghese N."/>
            <person name="Submissions S."/>
        </authorList>
    </citation>
    <scope>NUCLEOTIDE SEQUENCE [LARGE SCALE GENOMIC DNA]</scope>
    <source>
        <strain evidence="11">CGMCC 4.3516</strain>
    </source>
</reference>
<gene>
    <name evidence="10" type="ORF">SAMN05216270_11399</name>
</gene>
<dbReference type="InterPro" id="IPR050187">
    <property type="entry name" value="Lipid_Phosphate_FormReg"/>
</dbReference>
<comment type="cofactor">
    <cofactor evidence="1">
        <name>Mg(2+)</name>
        <dbReference type="ChEBI" id="CHEBI:18420"/>
    </cofactor>
</comment>
<dbReference type="PROSITE" id="PS50146">
    <property type="entry name" value="DAGK"/>
    <property type="match status" value="1"/>
</dbReference>
<sequence length="319" mass="33700">MREKENLVAESRIAIVWNPSKASREDLEQALPEEAAAAGLTWHETSVEDPGVGAADEALAAGADVVVAVGGDGTVRAVAERLARDDTAAELVIVPQGTGNLLARNLGIAVNDTAGALARAFGGESRAVDLAWIEADVDGEHLRQAFVVMAGFGIDAHMIAETDEDLKSKVGWLAYVESLGRALDASAVVEFDIAVDGGESERASGHTFMVGNIGTLQGGVTLLPDADPTDGELDLLLLSAEGMGEWLDTLRSYVWDNGIRRFLGKKEEPAQSADTTTHARAKRLSVSLSQPRVLEIDGEDFGETTGFTVEIQPGAVRVR</sequence>
<dbReference type="GO" id="GO:0005524">
    <property type="term" value="F:ATP binding"/>
    <property type="evidence" value="ECO:0007669"/>
    <property type="project" value="UniProtKB-KW"/>
</dbReference>
<evidence type="ECO:0000313" key="11">
    <source>
        <dbReference type="Proteomes" id="UP000198949"/>
    </source>
</evidence>
<comment type="similarity">
    <text evidence="2">Belongs to the diacylglycerol/lipid kinase family.</text>
</comment>
<dbReference type="InterPro" id="IPR001206">
    <property type="entry name" value="Diacylglycerol_kinase_cat_dom"/>
</dbReference>
<keyword evidence="7" id="KW-0594">Phospholipid biosynthesis</keyword>
<organism evidence="10 11">
    <name type="scientific">Glycomyces harbinensis</name>
    <dbReference type="NCBI Taxonomy" id="58114"/>
    <lineage>
        <taxon>Bacteria</taxon>
        <taxon>Bacillati</taxon>
        <taxon>Actinomycetota</taxon>
        <taxon>Actinomycetes</taxon>
        <taxon>Glycomycetales</taxon>
        <taxon>Glycomycetaceae</taxon>
        <taxon>Glycomyces</taxon>
    </lineage>
</organism>
<keyword evidence="5 10" id="KW-0418">Kinase</keyword>
<dbReference type="InterPro" id="IPR016064">
    <property type="entry name" value="NAD/diacylglycerol_kinase_sf"/>
</dbReference>
<evidence type="ECO:0000256" key="2">
    <source>
        <dbReference type="ARBA" id="ARBA00005983"/>
    </source>
</evidence>
<keyword evidence="4" id="KW-0547">Nucleotide-binding</keyword>
<evidence type="ECO:0000256" key="4">
    <source>
        <dbReference type="ARBA" id="ARBA00022741"/>
    </source>
</evidence>
<proteinExistence type="inferred from homology"/>
<dbReference type="InterPro" id="IPR045540">
    <property type="entry name" value="YegS/DAGK_C"/>
</dbReference>
<dbReference type="PANTHER" id="PTHR12358">
    <property type="entry name" value="SPHINGOSINE KINASE"/>
    <property type="match status" value="1"/>
</dbReference>
<dbReference type="InterPro" id="IPR017438">
    <property type="entry name" value="ATP-NAD_kinase_N"/>
</dbReference>
<keyword evidence="8" id="KW-1208">Phospholipid metabolism</keyword>
<keyword evidence="11" id="KW-1185">Reference proteome</keyword>
<dbReference type="EMBL" id="FNAD01000013">
    <property type="protein sequence ID" value="SDE13260.1"/>
    <property type="molecule type" value="Genomic_DNA"/>
</dbReference>
<evidence type="ECO:0000256" key="3">
    <source>
        <dbReference type="ARBA" id="ARBA00022679"/>
    </source>
</evidence>
<protein>
    <submittedName>
        <fullName evidence="10">Diacylglycerol kinase family enzyme</fullName>
    </submittedName>
</protein>
<dbReference type="AlphaFoldDB" id="A0A1G7AER6"/>
<evidence type="ECO:0000256" key="1">
    <source>
        <dbReference type="ARBA" id="ARBA00001946"/>
    </source>
</evidence>
<dbReference type="SUPFAM" id="SSF111331">
    <property type="entry name" value="NAD kinase/diacylglycerol kinase-like"/>
    <property type="match status" value="1"/>
</dbReference>
<evidence type="ECO:0000259" key="9">
    <source>
        <dbReference type="PROSITE" id="PS50146"/>
    </source>
</evidence>